<name>A0A9X3Z7U7_9PROT</name>
<dbReference type="Proteomes" id="UP001141619">
    <property type="component" value="Unassembled WGS sequence"/>
</dbReference>
<accession>A0A9X3Z7U7</accession>
<evidence type="ECO:0000313" key="2">
    <source>
        <dbReference type="Proteomes" id="UP001141619"/>
    </source>
</evidence>
<reference evidence="1" key="1">
    <citation type="submission" date="2022-08" db="EMBL/GenBank/DDBJ databases">
        <authorList>
            <person name="Vandamme P."/>
            <person name="Hettiarachchi A."/>
            <person name="Peeters C."/>
            <person name="Cnockaert M."/>
            <person name="Carlier A."/>
        </authorList>
    </citation>
    <scope>NUCLEOTIDE SEQUENCE</scope>
    <source>
        <strain evidence="1">LMG 31809</strain>
    </source>
</reference>
<organism evidence="1 2">
    <name type="scientific">Govanella unica</name>
    <dbReference type="NCBI Taxonomy" id="2975056"/>
    <lineage>
        <taxon>Bacteria</taxon>
        <taxon>Pseudomonadati</taxon>
        <taxon>Pseudomonadota</taxon>
        <taxon>Alphaproteobacteria</taxon>
        <taxon>Emcibacterales</taxon>
        <taxon>Govanellaceae</taxon>
        <taxon>Govanella</taxon>
    </lineage>
</organism>
<dbReference type="RefSeq" id="WP_274944226.1">
    <property type="nucleotide sequence ID" value="NZ_JANWOI010000004.1"/>
</dbReference>
<gene>
    <name evidence="1" type="ORF">NYP16_11220</name>
</gene>
<dbReference type="EMBL" id="JANWOI010000004">
    <property type="protein sequence ID" value="MDA5194521.1"/>
    <property type="molecule type" value="Genomic_DNA"/>
</dbReference>
<reference evidence="1" key="2">
    <citation type="journal article" date="2023" name="Syst. Appl. Microbiol.">
        <title>Govania unica gen. nov., sp. nov., a rare biosphere bacterium that represents a novel family in the class Alphaproteobacteria.</title>
        <authorList>
            <person name="Vandamme P."/>
            <person name="Peeters C."/>
            <person name="Hettiarachchi A."/>
            <person name="Cnockaert M."/>
            <person name="Carlier A."/>
        </authorList>
    </citation>
    <scope>NUCLEOTIDE SEQUENCE</scope>
    <source>
        <strain evidence="1">LMG 31809</strain>
    </source>
</reference>
<keyword evidence="2" id="KW-1185">Reference proteome</keyword>
<sequence>MLNRAMQDALKILPIKLLRPCNLCGSFTPDLMPWRDVVSAAIVLL</sequence>
<dbReference type="AlphaFoldDB" id="A0A9X3Z7U7"/>
<proteinExistence type="predicted"/>
<protein>
    <submittedName>
        <fullName evidence="1">Uncharacterized protein</fullName>
    </submittedName>
</protein>
<evidence type="ECO:0000313" key="1">
    <source>
        <dbReference type="EMBL" id="MDA5194521.1"/>
    </source>
</evidence>
<comment type="caution">
    <text evidence="1">The sequence shown here is derived from an EMBL/GenBank/DDBJ whole genome shotgun (WGS) entry which is preliminary data.</text>
</comment>